<organism evidence="1 2">
    <name type="scientific">Porites evermanni</name>
    <dbReference type="NCBI Taxonomy" id="104178"/>
    <lineage>
        <taxon>Eukaryota</taxon>
        <taxon>Metazoa</taxon>
        <taxon>Cnidaria</taxon>
        <taxon>Anthozoa</taxon>
        <taxon>Hexacorallia</taxon>
        <taxon>Scleractinia</taxon>
        <taxon>Fungiina</taxon>
        <taxon>Poritidae</taxon>
        <taxon>Porites</taxon>
    </lineage>
</organism>
<reference evidence="1 2" key="1">
    <citation type="submission" date="2022-05" db="EMBL/GenBank/DDBJ databases">
        <authorList>
            <consortium name="Genoscope - CEA"/>
            <person name="William W."/>
        </authorList>
    </citation>
    <scope>NUCLEOTIDE SEQUENCE [LARGE SCALE GENOMIC DNA]</scope>
</reference>
<dbReference type="EMBL" id="CALNXI010000471">
    <property type="protein sequence ID" value="CAH3027780.1"/>
    <property type="molecule type" value="Genomic_DNA"/>
</dbReference>
<gene>
    <name evidence="1" type="ORF">PEVE_00032388</name>
</gene>
<sequence>MRIMVYGFTQFCTWFVERHPGYFIAPLRINGSGIESMFSLFKFCAAGNLSANNYGSIRGRVITGKEVVLNSNSERGYRDDRILVSGNLQQSETSAGSRVAYSVRVLFDPFGLDRVKEFHFFYNLCQSSIGG</sequence>
<proteinExistence type="predicted"/>
<evidence type="ECO:0000313" key="2">
    <source>
        <dbReference type="Proteomes" id="UP001159427"/>
    </source>
</evidence>
<name>A0ABN8MIJ2_9CNID</name>
<evidence type="ECO:0000313" key="1">
    <source>
        <dbReference type="EMBL" id="CAH3027780.1"/>
    </source>
</evidence>
<dbReference type="Proteomes" id="UP001159427">
    <property type="component" value="Unassembled WGS sequence"/>
</dbReference>
<comment type="caution">
    <text evidence="1">The sequence shown here is derived from an EMBL/GenBank/DDBJ whole genome shotgun (WGS) entry which is preliminary data.</text>
</comment>
<keyword evidence="2" id="KW-1185">Reference proteome</keyword>
<protein>
    <submittedName>
        <fullName evidence="1">Uncharacterized protein</fullName>
    </submittedName>
</protein>
<accession>A0ABN8MIJ2</accession>